<dbReference type="Proteomes" id="UP000501487">
    <property type="component" value="Segment"/>
</dbReference>
<evidence type="ECO:0000313" key="15">
    <source>
        <dbReference type="Proteomes" id="UP000500690"/>
    </source>
</evidence>
<dbReference type="Proteomes" id="UP000266411">
    <property type="component" value="Segment"/>
</dbReference>
<reference evidence="16" key="4">
    <citation type="submission" date="2020-01" db="EMBL/GenBank/DDBJ databases">
        <authorList>
            <person name="Chastagner A."/>
            <person name="Le Potier M.-F."/>
            <person name="Pereira de Oliveira R."/>
        </authorList>
    </citation>
    <scope>NUCLEOTIDE SEQUENCE [LARGE SCALE GENOMIC DNA]</scope>
    <source>
        <strain evidence="16">Liv13/33</strain>
    </source>
</reference>
<evidence type="ECO:0000313" key="11">
    <source>
        <dbReference type="EMBL" id="QIM08664.1"/>
    </source>
</evidence>
<dbReference type="EMBL" id="MN270972">
    <property type="protein sequence ID" value="QIM07497.1"/>
    <property type="molecule type" value="Genomic_DNA"/>
</dbReference>
<organismHost>
    <name type="scientific">Sus scrofa</name>
    <name type="common">Pig</name>
    <dbReference type="NCBI Taxonomy" id="9823"/>
</organismHost>
<dbReference type="EMBL" id="MN270970">
    <property type="protein sequence ID" value="QIM07027.1"/>
    <property type="molecule type" value="Genomic_DNA"/>
</dbReference>
<evidence type="ECO:0000313" key="3">
    <source>
        <dbReference type="EMBL" id="QIM06792.1"/>
    </source>
</evidence>
<dbReference type="GeneID" id="41902176"/>
<evidence type="ECO:0000313" key="13">
    <source>
        <dbReference type="EMBL" id="QIM09130.1"/>
    </source>
</evidence>
<dbReference type="Proteomes" id="UP000500872">
    <property type="component" value="Segment"/>
</dbReference>
<evidence type="ECO:0000313" key="6">
    <source>
        <dbReference type="EMBL" id="QIM07497.1"/>
    </source>
</evidence>
<organismHost>
    <name type="scientific">Ornithodoros</name>
    <name type="common">relapsing fever ticks</name>
    <dbReference type="NCBI Taxonomy" id="6937"/>
</organismHost>
<accession>A0A3G1EV53</accession>
<dbReference type="EMBL" id="MN270976">
    <property type="protein sequence ID" value="QIM08431.1"/>
    <property type="molecule type" value="Genomic_DNA"/>
</dbReference>
<dbReference type="EMBL" id="MN270975">
    <property type="protein sequence ID" value="QIM08198.1"/>
    <property type="molecule type" value="Genomic_DNA"/>
</dbReference>
<dbReference type="Proteomes" id="UP000503294">
    <property type="component" value="Segment"/>
</dbReference>
<protein>
    <submittedName>
        <fullName evidence="1">Uncharacterized protein</fullName>
    </submittedName>
</protein>
<evidence type="ECO:0000313" key="1">
    <source>
        <dbReference type="EMBL" id="AOO54456.1"/>
    </source>
</evidence>
<evidence type="ECO:0000313" key="2">
    <source>
        <dbReference type="EMBL" id="QID21280.1"/>
    </source>
</evidence>
<reference evidence="2" key="2">
    <citation type="journal article" date="2020" name="Microbiol. Resour. Announc.">
        <title>Coding-Complete Genome Sequence of an African Swine Fever Virus Strain Liv13/33 Isolate from Experimental Transmission between Pigs and Ornithodoros moubata Ticks.</title>
        <authorList>
            <person name="Chastagner A."/>
            <person name="Pereira de Oliveira R."/>
            <person name="Hutet E."/>
            <person name="Le Dimna M."/>
            <person name="Paboeuf F."/>
            <person name="Lucas P."/>
            <person name="Blanchard Y."/>
            <person name="Dixon L."/>
            <person name="Vial L."/>
            <person name="Le Potier M.F."/>
        </authorList>
    </citation>
    <scope>NUCLEOTIDE SEQUENCE</scope>
    <source>
        <strain evidence="2">Liv13/33</strain>
    </source>
</reference>
<dbReference type="Proteomes" id="UP000501465">
    <property type="component" value="Segment"/>
</dbReference>
<dbReference type="RefSeq" id="YP_009703368.1">
    <property type="nucleotide sequence ID" value="NC_044955.1"/>
</dbReference>
<dbReference type="EMBL" id="MN270974">
    <property type="protein sequence ID" value="QIM07963.1"/>
    <property type="molecule type" value="Genomic_DNA"/>
</dbReference>
<sequence>MTIRGKALWRLPFLIYLRAPFPPRGVSMMREWEPPITIINASLAHTSASNVWDTLGYCRCMLRCFSRSSSPKYDDG</sequence>
<gene>
    <name evidence="1" type="primary">URF45</name>
    <name evidence="3" type="synonym">URF045</name>
    <name evidence="1" type="ORF">AFSV47Ss_0151</name>
</gene>
<organism evidence="1">
    <name type="scientific">African swine fever virus</name>
    <name type="common">ASFV</name>
    <dbReference type="NCBI Taxonomy" id="10497"/>
    <lineage>
        <taxon>Viruses</taxon>
        <taxon>Varidnaviria</taxon>
        <taxon>Bamfordvirae</taxon>
        <taxon>Nucleocytoviricota</taxon>
        <taxon>Pokkesviricetes</taxon>
        <taxon>Asfuvirales</taxon>
        <taxon>Asfarviridae</taxon>
        <taxon>Asfivirus</taxon>
        <taxon>Asfivirus haemorrhagiae</taxon>
    </lineage>
</organism>
<dbReference type="EMBL" id="MN270971">
    <property type="protein sequence ID" value="QIM07262.1"/>
    <property type="molecule type" value="Genomic_DNA"/>
</dbReference>
<dbReference type="Proteomes" id="UP000503066">
    <property type="component" value="Genome"/>
</dbReference>
<dbReference type="Proteomes" id="UP000501990">
    <property type="component" value="Segment"/>
</dbReference>
<evidence type="ECO:0000313" key="17">
    <source>
        <dbReference type="Proteomes" id="UP000500898"/>
    </source>
</evidence>
<dbReference type="EMBL" id="MN270978">
    <property type="protein sequence ID" value="QIM08897.1"/>
    <property type="molecule type" value="Genomic_DNA"/>
</dbReference>
<organismHost>
    <name type="scientific">Ornithodoros moubata</name>
    <name type="common">Soft tick</name>
    <name type="synonym">Argasid tick</name>
    <dbReference type="NCBI Taxonomy" id="6938"/>
</organismHost>
<dbReference type="Proteomes" id="UP000501235">
    <property type="component" value="Segment"/>
</dbReference>
<dbReference type="KEGG" id="vg:41902176"/>
<name>A0A3G1EV53_ASF</name>
<evidence type="ECO:0000313" key="10">
    <source>
        <dbReference type="EMBL" id="QIM08431.1"/>
    </source>
</evidence>
<dbReference type="EMBL" id="MN913970">
    <property type="protein sequence ID" value="QID21280.1"/>
    <property type="molecule type" value="Genomic_DNA"/>
</dbReference>
<dbReference type="Proteomes" id="UP000502695">
    <property type="component" value="Segment"/>
</dbReference>
<evidence type="ECO:0000313" key="12">
    <source>
        <dbReference type="EMBL" id="QIM08897.1"/>
    </source>
</evidence>
<dbReference type="Proteomes" id="UP000502885">
    <property type="component" value="Segment"/>
</dbReference>
<dbReference type="Proteomes" id="UP000500898">
    <property type="component" value="Segment"/>
</dbReference>
<dbReference type="Proteomes" id="UP000502933">
    <property type="component" value="Segment"/>
</dbReference>
<dbReference type="EMBL" id="MN270969">
    <property type="protein sequence ID" value="QIM06792.1"/>
    <property type="molecule type" value="Genomic_DNA"/>
</dbReference>
<dbReference type="EMBL" id="KX354450">
    <property type="protein sequence ID" value="AOO54456.1"/>
    <property type="molecule type" value="Genomic_DNA"/>
</dbReference>
<organismHost>
    <name type="scientific">Phacochoerus aethiopicus</name>
    <name type="common">Warthog</name>
    <dbReference type="NCBI Taxonomy" id="85517"/>
</organismHost>
<reference evidence="15 17" key="3">
    <citation type="journal article" date="2020" name="Transbound. Emerg. Dis.">
        <title>The evolution of African swine fever virus in Sardinia (1978 to 2014) as revealed by whole genome sequencing and comparative analysis.</title>
        <authorList>
            <person name="Torresi C."/>
            <person name="Fiori M."/>
            <person name="Bertolotti L."/>
            <person name="Floris M."/>
            <person name="Colitti B."/>
            <person name="Giammarioli M."/>
            <person name="Dei Giudici S."/>
            <person name="Oggiano A."/>
            <person name="Malmberg M."/>
            <person name="De Mia G.M."/>
            <person name="Belak S."/>
            <person name="Granberg F."/>
        </authorList>
    </citation>
    <scope>NUCLEOTIDE SEQUENCE [LARGE SCALE GENOMIC DNA]</scope>
    <source>
        <strain evidence="5">139/Nu/1981</strain>
        <strain evidence="6">140/Or/1985</strain>
        <strain evidence="8">141/Nu/1990</strain>
        <strain evidence="9">142/Nu/1995</strain>
        <strain evidence="14">22653/Ca/2014</strain>
        <strain evidence="11">26/Ss/2004</strain>
        <strain evidence="3">56/Ca/1978</strain>
        <strain evidence="4">57/Ca/1979</strain>
        <strain evidence="10">60/Nu/1997</strain>
        <strain evidence="12">72407/Ss/2005</strain>
        <strain evidence="7">85/Ca/1985</strain>
        <strain evidence="13">97/Ot/2012</strain>
    </source>
</reference>
<evidence type="ECO:0000313" key="5">
    <source>
        <dbReference type="EMBL" id="QIM07262.1"/>
    </source>
</evidence>
<dbReference type="Proteomes" id="UP000500690">
    <property type="component" value="Segment"/>
</dbReference>
<dbReference type="EMBL" id="MN270980">
    <property type="protein sequence ID" value="QIM09363.1"/>
    <property type="molecule type" value="Genomic_DNA"/>
</dbReference>
<evidence type="ECO:0000313" key="8">
    <source>
        <dbReference type="EMBL" id="QIM07963.1"/>
    </source>
</evidence>
<dbReference type="EMBL" id="MN270979">
    <property type="protein sequence ID" value="QIM09130.1"/>
    <property type="molecule type" value="Genomic_DNA"/>
</dbReference>
<evidence type="ECO:0000313" key="4">
    <source>
        <dbReference type="EMBL" id="QIM07027.1"/>
    </source>
</evidence>
<dbReference type="EMBL" id="MN270973">
    <property type="protein sequence ID" value="QIM07730.1"/>
    <property type="molecule type" value="Genomic_DNA"/>
</dbReference>
<reference evidence="1" key="1">
    <citation type="journal article" date="2016" name="Genome Announc.">
        <title>Complete genome sequence of an African swine fever virus isolate from Sardinia, Italy.</title>
        <authorList>
            <person name="Granberg F."/>
            <person name="Torresi C."/>
            <person name="Oggiano A."/>
            <person name="Malmberg M."/>
            <person name="Iscaro C."/>
            <person name="De Mia G.M."/>
            <person name="Sandor B."/>
        </authorList>
    </citation>
    <scope>NUCLEOTIDE SEQUENCE [LARGE SCALE GENOMIC DNA]</scope>
    <source>
        <strain evidence="1">47/Ss/2008</strain>
    </source>
</reference>
<evidence type="ECO:0000313" key="9">
    <source>
        <dbReference type="EMBL" id="QIM08198.1"/>
    </source>
</evidence>
<organismHost>
    <name type="scientific">Potamochoerus larvatus</name>
    <name type="common">Bushpig</name>
    <dbReference type="NCBI Taxonomy" id="273792"/>
</organismHost>
<dbReference type="Proteomes" id="UP000501683">
    <property type="component" value="Segment"/>
</dbReference>
<evidence type="ECO:0000313" key="14">
    <source>
        <dbReference type="EMBL" id="QIM09363.1"/>
    </source>
</evidence>
<organismHost>
    <name type="scientific">Phacochoerus africanus</name>
    <name type="common">Warthog</name>
    <dbReference type="NCBI Taxonomy" id="41426"/>
</organismHost>
<proteinExistence type="predicted"/>
<evidence type="ECO:0000313" key="16">
    <source>
        <dbReference type="Proteomes" id="UP000500872"/>
    </source>
</evidence>
<evidence type="ECO:0000313" key="7">
    <source>
        <dbReference type="EMBL" id="QIM07730.1"/>
    </source>
</evidence>
<dbReference type="EMBL" id="MN270977">
    <property type="protein sequence ID" value="QIM08664.1"/>
    <property type="molecule type" value="Genomic_DNA"/>
</dbReference>